<name>A0A6J5S7S0_9CAUD</name>
<proteinExistence type="predicted"/>
<gene>
    <name evidence="1" type="ORF">UFOVP1195_29</name>
    <name evidence="2" type="ORF">UFOVP1288_29</name>
    <name evidence="3" type="ORF">UFOVP1409_29</name>
</gene>
<organism evidence="3">
    <name type="scientific">uncultured Caudovirales phage</name>
    <dbReference type="NCBI Taxonomy" id="2100421"/>
    <lineage>
        <taxon>Viruses</taxon>
        <taxon>Duplodnaviria</taxon>
        <taxon>Heunggongvirae</taxon>
        <taxon>Uroviricota</taxon>
        <taxon>Caudoviricetes</taxon>
        <taxon>Peduoviridae</taxon>
        <taxon>Maltschvirus</taxon>
        <taxon>Maltschvirus maltsch</taxon>
    </lineage>
</organism>
<protein>
    <submittedName>
        <fullName evidence="3">Uncharacterized protein</fullName>
    </submittedName>
</protein>
<sequence length="134" mass="15403">MPTDTPLDVLVAEYIVLRDTISEREAAHKAEIAELKEQQDVISNVLLDVCNEQHADSIKTAAGTVSRRVSSRYWTNDWEAMYAFISEHDAPFLLERRISHTMMRQFLEDNPDEAPMGLQAENKFTIQIRRPSAR</sequence>
<dbReference type="EMBL" id="LR797149">
    <property type="protein sequence ID" value="CAB4190016.1"/>
    <property type="molecule type" value="Genomic_DNA"/>
</dbReference>
<dbReference type="EMBL" id="LR797238">
    <property type="protein sequence ID" value="CAB4195636.1"/>
    <property type="molecule type" value="Genomic_DNA"/>
</dbReference>
<evidence type="ECO:0000313" key="1">
    <source>
        <dbReference type="EMBL" id="CAB4190016.1"/>
    </source>
</evidence>
<dbReference type="EMBL" id="LR797352">
    <property type="protein sequence ID" value="CAB4204942.1"/>
    <property type="molecule type" value="Genomic_DNA"/>
</dbReference>
<accession>A0A6J5S7S0</accession>
<reference evidence="3" key="1">
    <citation type="submission" date="2020-05" db="EMBL/GenBank/DDBJ databases">
        <authorList>
            <person name="Chiriac C."/>
            <person name="Salcher M."/>
            <person name="Ghai R."/>
            <person name="Kavagutti S V."/>
        </authorList>
    </citation>
    <scope>NUCLEOTIDE SEQUENCE</scope>
</reference>
<evidence type="ECO:0000313" key="2">
    <source>
        <dbReference type="EMBL" id="CAB4195636.1"/>
    </source>
</evidence>
<evidence type="ECO:0000313" key="3">
    <source>
        <dbReference type="EMBL" id="CAB4204942.1"/>
    </source>
</evidence>